<keyword evidence="2" id="KW-1185">Reference proteome</keyword>
<gene>
    <name evidence="1" type="ORF">O181_082885</name>
</gene>
<dbReference type="AlphaFoldDB" id="A0A9Q3FSR1"/>
<organism evidence="1 2">
    <name type="scientific">Austropuccinia psidii MF-1</name>
    <dbReference type="NCBI Taxonomy" id="1389203"/>
    <lineage>
        <taxon>Eukaryota</taxon>
        <taxon>Fungi</taxon>
        <taxon>Dikarya</taxon>
        <taxon>Basidiomycota</taxon>
        <taxon>Pucciniomycotina</taxon>
        <taxon>Pucciniomycetes</taxon>
        <taxon>Pucciniales</taxon>
        <taxon>Sphaerophragmiaceae</taxon>
        <taxon>Austropuccinia</taxon>
    </lineage>
</organism>
<evidence type="ECO:0000313" key="1">
    <source>
        <dbReference type="EMBL" id="MBW0543170.1"/>
    </source>
</evidence>
<dbReference type="OrthoDB" id="619536at2759"/>
<evidence type="ECO:0000313" key="2">
    <source>
        <dbReference type="Proteomes" id="UP000765509"/>
    </source>
</evidence>
<evidence type="ECO:0008006" key="3">
    <source>
        <dbReference type="Google" id="ProtNLM"/>
    </source>
</evidence>
<dbReference type="Proteomes" id="UP000765509">
    <property type="component" value="Unassembled WGS sequence"/>
</dbReference>
<name>A0A9Q3FSR1_9BASI</name>
<proteinExistence type="predicted"/>
<protein>
    <recommendedName>
        <fullName evidence="3">Ubiquinone biosynthesis protein</fullName>
    </recommendedName>
</protein>
<accession>A0A9Q3FSR1</accession>
<sequence length="360" mass="39268">MSRDEASVDTIALTKMAIRTTQSAGSILPFPLGSRFGTSPPSFKLCTPKLVPCRFFNNTPQRLTSEPRQLDSFSSRILTAGLPFVSQHGFSLSALLAGVEALPEFDRHAVDRGTLVGLFPSRTVTKGLSSTGETVVEPIGPSKALANQWIKEGNRQMKAIIHQENLSFEKDGLAGVKRAFEIRLDYNRTISKAHLLQALALTITPAHQFFGISLPFEPPHILPHASHSLEVATVALAGLQDYSQSREWMLRRIRLAGVYCISELIALNDDLPHSALLNKLELLLKTSDSVAAHVGNTVEFLTYIARSQRAIARSLGLIPYQCSSALHFSNLEDLVEGEMTKGLEVGLITQVGSRGIFPAS</sequence>
<reference evidence="1" key="1">
    <citation type="submission" date="2021-03" db="EMBL/GenBank/DDBJ databases">
        <title>Draft genome sequence of rust myrtle Austropuccinia psidii MF-1, a brazilian biotype.</title>
        <authorList>
            <person name="Quecine M.C."/>
            <person name="Pachon D.M.R."/>
            <person name="Bonatelli M.L."/>
            <person name="Correr F.H."/>
            <person name="Franceschini L.M."/>
            <person name="Leite T.F."/>
            <person name="Margarido G.R.A."/>
            <person name="Almeida C.A."/>
            <person name="Ferrarezi J.A."/>
            <person name="Labate C.A."/>
        </authorList>
    </citation>
    <scope>NUCLEOTIDE SEQUENCE</scope>
    <source>
        <strain evidence="1">MF-1</strain>
    </source>
</reference>
<dbReference type="EMBL" id="AVOT02047904">
    <property type="protein sequence ID" value="MBW0543170.1"/>
    <property type="molecule type" value="Genomic_DNA"/>
</dbReference>
<comment type="caution">
    <text evidence="1">The sequence shown here is derived from an EMBL/GenBank/DDBJ whole genome shotgun (WGS) entry which is preliminary data.</text>
</comment>